<accession>A0AAD7PXQ4</accession>
<dbReference type="GO" id="GO:0046872">
    <property type="term" value="F:metal ion binding"/>
    <property type="evidence" value="ECO:0007669"/>
    <property type="project" value="UniProtKB-KW"/>
</dbReference>
<dbReference type="InterPro" id="IPR027443">
    <property type="entry name" value="IPNS-like_sf"/>
</dbReference>
<dbReference type="InterPro" id="IPR026992">
    <property type="entry name" value="DIOX_N"/>
</dbReference>
<keyword evidence="6" id="KW-1185">Reference proteome</keyword>
<dbReference type="Proteomes" id="UP001163823">
    <property type="component" value="Chromosome 4"/>
</dbReference>
<dbReference type="Pfam" id="PF14226">
    <property type="entry name" value="DIOX_N"/>
    <property type="match status" value="1"/>
</dbReference>
<proteinExistence type="predicted"/>
<keyword evidence="1" id="KW-0479">Metal-binding</keyword>
<dbReference type="EMBL" id="JARAOO010000004">
    <property type="protein sequence ID" value="KAJ7971115.1"/>
    <property type="molecule type" value="Genomic_DNA"/>
</dbReference>
<feature type="domain" description="Non-haem dioxygenase N-terminal" evidence="4">
    <location>
        <begin position="42"/>
        <end position="150"/>
    </location>
</feature>
<evidence type="ECO:0000256" key="1">
    <source>
        <dbReference type="ARBA" id="ARBA00022723"/>
    </source>
</evidence>
<evidence type="ECO:0000313" key="5">
    <source>
        <dbReference type="EMBL" id="KAJ7971115.1"/>
    </source>
</evidence>
<dbReference type="PANTHER" id="PTHR10209:SF776">
    <property type="entry name" value="2OG-FE(II) OXYGENASE FAMILY OXIDOREDUCTASE"/>
    <property type="match status" value="1"/>
</dbReference>
<dbReference type="KEGG" id="qsa:O6P43_009194"/>
<evidence type="ECO:0000259" key="4">
    <source>
        <dbReference type="Pfam" id="PF14226"/>
    </source>
</evidence>
<reference evidence="5" key="1">
    <citation type="journal article" date="2023" name="Science">
        <title>Elucidation of the pathway for biosynthesis of saponin adjuvants from the soapbark tree.</title>
        <authorList>
            <person name="Reed J."/>
            <person name="Orme A."/>
            <person name="El-Demerdash A."/>
            <person name="Owen C."/>
            <person name="Martin L.B.B."/>
            <person name="Misra R.C."/>
            <person name="Kikuchi S."/>
            <person name="Rejzek M."/>
            <person name="Martin A.C."/>
            <person name="Harkess A."/>
            <person name="Leebens-Mack J."/>
            <person name="Louveau T."/>
            <person name="Stephenson M.J."/>
            <person name="Osbourn A."/>
        </authorList>
    </citation>
    <scope>NUCLEOTIDE SEQUENCE</scope>
    <source>
        <strain evidence="5">S10</strain>
    </source>
</reference>
<evidence type="ECO:0000313" key="6">
    <source>
        <dbReference type="Proteomes" id="UP001163823"/>
    </source>
</evidence>
<dbReference type="SUPFAM" id="SSF51197">
    <property type="entry name" value="Clavaminate synthase-like"/>
    <property type="match status" value="1"/>
</dbReference>
<evidence type="ECO:0000256" key="2">
    <source>
        <dbReference type="ARBA" id="ARBA00023002"/>
    </source>
</evidence>
<dbReference type="AlphaFoldDB" id="A0AAD7PXQ4"/>
<comment type="caution">
    <text evidence="5">The sequence shown here is derived from an EMBL/GenBank/DDBJ whole genome shotgun (WGS) entry which is preliminary data.</text>
</comment>
<evidence type="ECO:0000256" key="3">
    <source>
        <dbReference type="ARBA" id="ARBA00023004"/>
    </source>
</evidence>
<organism evidence="5 6">
    <name type="scientific">Quillaja saponaria</name>
    <name type="common">Soap bark tree</name>
    <dbReference type="NCBI Taxonomy" id="32244"/>
    <lineage>
        <taxon>Eukaryota</taxon>
        <taxon>Viridiplantae</taxon>
        <taxon>Streptophyta</taxon>
        <taxon>Embryophyta</taxon>
        <taxon>Tracheophyta</taxon>
        <taxon>Spermatophyta</taxon>
        <taxon>Magnoliopsida</taxon>
        <taxon>eudicotyledons</taxon>
        <taxon>Gunneridae</taxon>
        <taxon>Pentapetalae</taxon>
        <taxon>rosids</taxon>
        <taxon>fabids</taxon>
        <taxon>Fabales</taxon>
        <taxon>Quillajaceae</taxon>
        <taxon>Quillaja</taxon>
    </lineage>
</organism>
<protein>
    <submittedName>
        <fullName evidence="5">Hyoscyamine 6-dioxygenase-like</fullName>
    </submittedName>
</protein>
<name>A0AAD7PXQ4_QUISA</name>
<sequence>METLDEMLVSSWFNGQHSVPKSYVQPPENRPGKLIFYSSKTIPVIDLGGGHDHQAETVNQIMKASQEYGIFQVINHGVSNDLVEDAMNVFKEFHGMAAKEKVSECSKDPNRSCKLYTSAENYTKQSVHYWKDALTHHCHPLENYIKYWPQKPTTYREIVGKYTKEVRKMGFQILEMLCDGLGLGKGILLWKT</sequence>
<dbReference type="GO" id="GO:0016491">
    <property type="term" value="F:oxidoreductase activity"/>
    <property type="evidence" value="ECO:0007669"/>
    <property type="project" value="UniProtKB-KW"/>
</dbReference>
<gene>
    <name evidence="5" type="ORF">O6P43_009194</name>
</gene>
<dbReference type="PANTHER" id="PTHR10209">
    <property type="entry name" value="OXIDOREDUCTASE, 2OG-FE II OXYGENASE FAMILY PROTEIN"/>
    <property type="match status" value="1"/>
</dbReference>
<dbReference type="Gene3D" id="2.60.120.330">
    <property type="entry name" value="B-lactam Antibiotic, Isopenicillin N Synthase, Chain"/>
    <property type="match status" value="1"/>
</dbReference>
<keyword evidence="2" id="KW-0560">Oxidoreductase</keyword>
<keyword evidence="3" id="KW-0408">Iron</keyword>